<evidence type="ECO:0000256" key="3">
    <source>
        <dbReference type="ARBA" id="ARBA00023242"/>
    </source>
</evidence>
<proteinExistence type="predicted"/>
<protein>
    <recommendedName>
        <fullName evidence="6">RRM domain-containing protein</fullName>
    </recommendedName>
</protein>
<comment type="caution">
    <text evidence="7">The sequence shown here is derived from an EMBL/GenBank/DDBJ whole genome shotgun (WGS) entry which is preliminary data.</text>
</comment>
<dbReference type="Gene3D" id="3.30.70.330">
    <property type="match status" value="2"/>
</dbReference>
<dbReference type="SUPFAM" id="SSF54928">
    <property type="entry name" value="RNA-binding domain, RBD"/>
    <property type="match status" value="1"/>
</dbReference>
<evidence type="ECO:0000256" key="4">
    <source>
        <dbReference type="PROSITE-ProRule" id="PRU00176"/>
    </source>
</evidence>
<evidence type="ECO:0000313" key="8">
    <source>
        <dbReference type="Proteomes" id="UP000639772"/>
    </source>
</evidence>
<evidence type="ECO:0000259" key="6">
    <source>
        <dbReference type="PROSITE" id="PS50102"/>
    </source>
</evidence>
<comment type="subcellular location">
    <subcellularLocation>
        <location evidence="1">Nucleus</location>
    </subcellularLocation>
</comment>
<evidence type="ECO:0000313" key="7">
    <source>
        <dbReference type="EMBL" id="KAG0478285.1"/>
    </source>
</evidence>
<keyword evidence="5" id="KW-0812">Transmembrane</keyword>
<dbReference type="InterPro" id="IPR012677">
    <property type="entry name" value="Nucleotide-bd_a/b_plait_sf"/>
</dbReference>
<dbReference type="SMART" id="SM00360">
    <property type="entry name" value="RRM"/>
    <property type="match status" value="2"/>
</dbReference>
<dbReference type="AlphaFoldDB" id="A0A835UZL2"/>
<keyword evidence="5" id="KW-1133">Transmembrane helix</keyword>
<dbReference type="CDD" id="cd12420">
    <property type="entry name" value="RRM_RBPMS_like"/>
    <property type="match status" value="1"/>
</dbReference>
<dbReference type="InterPro" id="IPR035979">
    <property type="entry name" value="RBD_domain_sf"/>
</dbReference>
<keyword evidence="5" id="KW-0472">Membrane</keyword>
<dbReference type="InterPro" id="IPR000504">
    <property type="entry name" value="RRM_dom"/>
</dbReference>
<evidence type="ECO:0000256" key="2">
    <source>
        <dbReference type="ARBA" id="ARBA00022884"/>
    </source>
</evidence>
<keyword evidence="2 4" id="KW-0694">RNA-binding</keyword>
<dbReference type="OrthoDB" id="431169at2759"/>
<accession>A0A835UZL2</accession>
<organism evidence="7 8">
    <name type="scientific">Vanilla planifolia</name>
    <name type="common">Vanilla</name>
    <dbReference type="NCBI Taxonomy" id="51239"/>
    <lineage>
        <taxon>Eukaryota</taxon>
        <taxon>Viridiplantae</taxon>
        <taxon>Streptophyta</taxon>
        <taxon>Embryophyta</taxon>
        <taxon>Tracheophyta</taxon>
        <taxon>Spermatophyta</taxon>
        <taxon>Magnoliopsida</taxon>
        <taxon>Liliopsida</taxon>
        <taxon>Asparagales</taxon>
        <taxon>Orchidaceae</taxon>
        <taxon>Vanilloideae</taxon>
        <taxon>Vanilleae</taxon>
        <taxon>Vanilla</taxon>
    </lineage>
</organism>
<evidence type="ECO:0000256" key="5">
    <source>
        <dbReference type="SAM" id="Phobius"/>
    </source>
</evidence>
<feature type="transmembrane region" description="Helical" evidence="5">
    <location>
        <begin position="318"/>
        <end position="342"/>
    </location>
</feature>
<feature type="domain" description="RRM" evidence="6">
    <location>
        <begin position="214"/>
        <end position="281"/>
    </location>
</feature>
<dbReference type="Proteomes" id="UP000639772">
    <property type="component" value="Chromosome 6"/>
</dbReference>
<reference evidence="7 8" key="1">
    <citation type="journal article" date="2020" name="Nat. Food">
        <title>A phased Vanilla planifolia genome enables genetic improvement of flavour and production.</title>
        <authorList>
            <person name="Hasing T."/>
            <person name="Tang H."/>
            <person name="Brym M."/>
            <person name="Khazi F."/>
            <person name="Huang T."/>
            <person name="Chambers A.H."/>
        </authorList>
    </citation>
    <scope>NUCLEOTIDE SEQUENCE [LARGE SCALE GENOMIC DNA]</scope>
    <source>
        <tissue evidence="7">Leaf</tissue>
    </source>
</reference>
<dbReference type="PROSITE" id="PS50102">
    <property type="entry name" value="RRM"/>
    <property type="match status" value="1"/>
</dbReference>
<dbReference type="GO" id="GO:0003723">
    <property type="term" value="F:RNA binding"/>
    <property type="evidence" value="ECO:0007669"/>
    <property type="project" value="UniProtKB-UniRule"/>
</dbReference>
<keyword evidence="3" id="KW-0539">Nucleus</keyword>
<dbReference type="EMBL" id="JADCNM010000006">
    <property type="protein sequence ID" value="KAG0478285.1"/>
    <property type="molecule type" value="Genomic_DNA"/>
</dbReference>
<name>A0A835UZL2_VANPL</name>
<gene>
    <name evidence="7" type="ORF">HPP92_013004</name>
</gene>
<sequence>MSGAGMHPYHQQWAQTVLPPPSIAPPSAMPVEIPGRSSTDEVRTIFISGLPGDVKERELHNLLRWLPGFEASQINFKGEQPMGFALFSTAHHALAGKSALQDLLFDSETKSTLHTEMAKKNLFVKRGVGTDFSTLDQSKRMRTVGDYAHTGYLSPSAFHPQSAPFWPAPSYMAPPAPYDPYGGYVNQIALPTAPVPTPGGYALVQNTKDNPPCNTLFVGNLGENVLEEELRSLFSIQPGYKQMKILRHERNTVCFIEFDDVNNAITVHQNLQGAVLPSSGRGESSLKTPLGDERTRLTALPQKQMEQQNTSSKSKECFSAFCAFSCVVTVMGIMLCCIAIHYH</sequence>
<evidence type="ECO:0000256" key="1">
    <source>
        <dbReference type="ARBA" id="ARBA00004123"/>
    </source>
</evidence>
<dbReference type="PANTHER" id="PTHR10501">
    <property type="entry name" value="U1 SMALL NUCLEAR RIBONUCLEOPROTEIN A/U2 SMALL NUCLEAR RIBONUCLEOPROTEIN B"/>
    <property type="match status" value="1"/>
</dbReference>
<dbReference type="FunFam" id="3.30.70.330:FF:000037">
    <property type="entry name" value="RNA-binding protein with multiple splicing 2"/>
    <property type="match status" value="1"/>
</dbReference>
<dbReference type="Pfam" id="PF00076">
    <property type="entry name" value="RRM_1"/>
    <property type="match status" value="1"/>
</dbReference>
<dbReference type="GO" id="GO:0005634">
    <property type="term" value="C:nucleus"/>
    <property type="evidence" value="ECO:0007669"/>
    <property type="project" value="UniProtKB-SubCell"/>
</dbReference>